<feature type="binding site" evidence="1">
    <location>
        <position position="191"/>
    </location>
    <ligand>
        <name>[4Fe-4S] cluster</name>
        <dbReference type="ChEBI" id="CHEBI:49883"/>
    </ligand>
</feature>
<dbReference type="Pfam" id="PF01136">
    <property type="entry name" value="Peptidase_U32"/>
    <property type="match status" value="1"/>
</dbReference>
<protein>
    <recommendedName>
        <fullName evidence="1">Ubiquinone biosynthesis protein UbiV</fullName>
    </recommendedName>
</protein>
<dbReference type="Proteomes" id="UP001429580">
    <property type="component" value="Unassembled WGS sequence"/>
</dbReference>
<comment type="cofactor">
    <cofactor evidence="1">
        <name>[4Fe-4S] cluster</name>
        <dbReference type="ChEBI" id="CHEBI:49883"/>
    </cofactor>
</comment>
<dbReference type="PANTHER" id="PTHR30217:SF11">
    <property type="entry name" value="UBIQUINONE BIOSYNTHESIS PROTEIN UBIV"/>
    <property type="match status" value="1"/>
</dbReference>
<comment type="function">
    <text evidence="1">Required for O(2)-independent ubiquinone (coenzyme Q) biosynthesis. Together with UbiU, is essential for the C6-hydroxylation reaction in the oxygen-independent ubiquinone biosynthesis pathway.</text>
</comment>
<keyword evidence="3" id="KW-1185">Reference proteome</keyword>
<feature type="binding site" evidence="1">
    <location>
        <position position="178"/>
    </location>
    <ligand>
        <name>[4Fe-4S] cluster</name>
        <dbReference type="ChEBI" id="CHEBI:49883"/>
    </ligand>
</feature>
<dbReference type="InterPro" id="IPR001539">
    <property type="entry name" value="Peptidase_U32"/>
</dbReference>
<dbReference type="EMBL" id="JAASQI010000010">
    <property type="protein sequence ID" value="NIJ59773.1"/>
    <property type="molecule type" value="Genomic_DNA"/>
</dbReference>
<organism evidence="2 3">
    <name type="scientific">Pseudochelatococcus lubricantis</name>
    <dbReference type="NCBI Taxonomy" id="1538102"/>
    <lineage>
        <taxon>Bacteria</taxon>
        <taxon>Pseudomonadati</taxon>
        <taxon>Pseudomonadota</taxon>
        <taxon>Alphaproteobacteria</taxon>
        <taxon>Hyphomicrobiales</taxon>
        <taxon>Chelatococcaceae</taxon>
        <taxon>Pseudochelatococcus</taxon>
    </lineage>
</organism>
<keyword evidence="1" id="KW-0408">Iron</keyword>
<dbReference type="PANTHER" id="PTHR30217">
    <property type="entry name" value="PEPTIDASE U32 FAMILY"/>
    <property type="match status" value="1"/>
</dbReference>
<keyword evidence="1" id="KW-0831">Ubiquinone biosynthesis</keyword>
<comment type="pathway">
    <text evidence="1">Cofactor biosynthesis; ubiquinone biosynthesis.</text>
</comment>
<sequence length="311" mass="33620">METRQPTLTLGPVLYLWEGETWRDFYFRIADEAPVSHVYIGETVCSKRLHFFEPYLADVIGRLEGAGKQVVLSTLALVTIDREIRHVRATIDGSAYPVEANDLSALGMLRGRPHVVGPMVNVYNGATARLLAARGADAICLPPELPAASVNRIVADVPGVDFEVFAFGRVPLAISARCAHARSKGNIKDNCRFVCGDDPDGLPVLTLDGQPFLALNGVQTVSHTCQSLLGELHDLAEAGVSRFRLSPQHCDMVAVARIHDDVLADRTDADEGIARLRAVYPAAPLSNGFHEGREGAAWVARARNTAHGVNA</sequence>
<comment type="subunit">
    <text evidence="1">Forms a heterodimer with UbiU.</text>
</comment>
<reference evidence="2 3" key="1">
    <citation type="submission" date="2020-03" db="EMBL/GenBank/DDBJ databases">
        <title>Genomic Encyclopedia of Type Strains, Phase IV (KMG-IV): sequencing the most valuable type-strain genomes for metagenomic binning, comparative biology and taxonomic classification.</title>
        <authorList>
            <person name="Goeker M."/>
        </authorList>
    </citation>
    <scope>NUCLEOTIDE SEQUENCE [LARGE SCALE GENOMIC DNA]</scope>
    <source>
        <strain evidence="2 3">DSM 103870</strain>
    </source>
</reference>
<dbReference type="HAMAP" id="MF_02233">
    <property type="entry name" value="UbiV"/>
    <property type="match status" value="1"/>
</dbReference>
<dbReference type="InterPro" id="IPR043693">
    <property type="entry name" value="UbiV"/>
</dbReference>
<keyword evidence="1" id="KW-0479">Metal-binding</keyword>
<gene>
    <name evidence="1" type="primary">ubiV</name>
    <name evidence="2" type="ORF">FHS82_003634</name>
</gene>
<keyword evidence="1" id="KW-0004">4Fe-4S</keyword>
<evidence type="ECO:0000313" key="2">
    <source>
        <dbReference type="EMBL" id="NIJ59773.1"/>
    </source>
</evidence>
<evidence type="ECO:0000313" key="3">
    <source>
        <dbReference type="Proteomes" id="UP001429580"/>
    </source>
</evidence>
<dbReference type="InterPro" id="IPR051454">
    <property type="entry name" value="RNA/ubiquinone_mod_enzymes"/>
</dbReference>
<comment type="similarity">
    <text evidence="1">Belongs to the peptidase U32 family. UbiV subfamily.</text>
</comment>
<feature type="binding site" evidence="1">
    <location>
        <position position="195"/>
    </location>
    <ligand>
        <name>[4Fe-4S] cluster</name>
        <dbReference type="ChEBI" id="CHEBI:49883"/>
    </ligand>
</feature>
<evidence type="ECO:0000256" key="1">
    <source>
        <dbReference type="HAMAP-Rule" id="MF_02233"/>
    </source>
</evidence>
<dbReference type="NCBIfam" id="NF011991">
    <property type="entry name" value="PRK15447.1"/>
    <property type="match status" value="1"/>
</dbReference>
<keyword evidence="1" id="KW-0411">Iron-sulfur</keyword>
<comment type="caution">
    <text evidence="2">The sequence shown here is derived from an EMBL/GenBank/DDBJ whole genome shotgun (WGS) entry which is preliminary data.</text>
</comment>
<accession>A0ABX0V5A8</accession>
<feature type="binding site" evidence="1">
    <location>
        <position position="45"/>
    </location>
    <ligand>
        <name>[4Fe-4S] cluster</name>
        <dbReference type="ChEBI" id="CHEBI:49883"/>
    </ligand>
</feature>
<proteinExistence type="inferred from homology"/>
<dbReference type="RefSeq" id="WP_343042620.1">
    <property type="nucleotide sequence ID" value="NZ_JAASQI010000010.1"/>
</dbReference>
<name>A0ABX0V5A8_9HYPH</name>